<dbReference type="Gene3D" id="1.10.533.10">
    <property type="entry name" value="Death Domain, Fas"/>
    <property type="match status" value="1"/>
</dbReference>
<sequence length="111" mass="12323">GILILNDDSGQITATIEAQYRPDQTRITKAILQRWLEGTGRTLQSWATLITVLREVDLNVLAKHIKDNLAQEQDPNHGGPSSIPSPSPSGRGKRKRKADSRSKPSTKQRKN</sequence>
<dbReference type="EMBL" id="CASHTH010002196">
    <property type="protein sequence ID" value="CAI8026031.1"/>
    <property type="molecule type" value="Genomic_DNA"/>
</dbReference>
<protein>
    <submittedName>
        <fullName evidence="2">Uncharacterized protein</fullName>
    </submittedName>
</protein>
<dbReference type="InterPro" id="IPR011029">
    <property type="entry name" value="DEATH-like_dom_sf"/>
</dbReference>
<name>A0AA35SCG6_GEOBA</name>
<feature type="non-terminal residue" evidence="2">
    <location>
        <position position="1"/>
    </location>
</feature>
<dbReference type="AlphaFoldDB" id="A0AA35SCG6"/>
<accession>A0AA35SCG6</accession>
<keyword evidence="3" id="KW-1185">Reference proteome</keyword>
<gene>
    <name evidence="2" type="ORF">GBAR_LOCUS15006</name>
</gene>
<comment type="caution">
    <text evidence="2">The sequence shown here is derived from an EMBL/GenBank/DDBJ whole genome shotgun (WGS) entry which is preliminary data.</text>
</comment>
<proteinExistence type="predicted"/>
<organism evidence="2 3">
    <name type="scientific">Geodia barretti</name>
    <name type="common">Barrett's horny sponge</name>
    <dbReference type="NCBI Taxonomy" id="519541"/>
    <lineage>
        <taxon>Eukaryota</taxon>
        <taxon>Metazoa</taxon>
        <taxon>Porifera</taxon>
        <taxon>Demospongiae</taxon>
        <taxon>Heteroscleromorpha</taxon>
        <taxon>Tetractinellida</taxon>
        <taxon>Astrophorina</taxon>
        <taxon>Geodiidae</taxon>
        <taxon>Geodia</taxon>
    </lineage>
</organism>
<feature type="region of interest" description="Disordered" evidence="1">
    <location>
        <begin position="69"/>
        <end position="111"/>
    </location>
</feature>
<dbReference type="Proteomes" id="UP001174909">
    <property type="component" value="Unassembled WGS sequence"/>
</dbReference>
<feature type="compositionally biased region" description="Basic residues" evidence="1">
    <location>
        <begin position="91"/>
        <end position="111"/>
    </location>
</feature>
<evidence type="ECO:0000256" key="1">
    <source>
        <dbReference type="SAM" id="MobiDB-lite"/>
    </source>
</evidence>
<feature type="compositionally biased region" description="Low complexity" evidence="1">
    <location>
        <begin position="78"/>
        <end position="90"/>
    </location>
</feature>
<dbReference type="SUPFAM" id="SSF47986">
    <property type="entry name" value="DEATH domain"/>
    <property type="match status" value="1"/>
</dbReference>
<evidence type="ECO:0000313" key="3">
    <source>
        <dbReference type="Proteomes" id="UP001174909"/>
    </source>
</evidence>
<reference evidence="2" key="1">
    <citation type="submission" date="2023-03" db="EMBL/GenBank/DDBJ databases">
        <authorList>
            <person name="Steffen K."/>
            <person name="Cardenas P."/>
        </authorList>
    </citation>
    <scope>NUCLEOTIDE SEQUENCE</scope>
</reference>
<dbReference type="CDD" id="cd01670">
    <property type="entry name" value="Death"/>
    <property type="match status" value="1"/>
</dbReference>
<evidence type="ECO:0000313" key="2">
    <source>
        <dbReference type="EMBL" id="CAI8026031.1"/>
    </source>
</evidence>